<dbReference type="GO" id="GO:0005524">
    <property type="term" value="F:ATP binding"/>
    <property type="evidence" value="ECO:0007669"/>
    <property type="project" value="UniProtKB-KW"/>
</dbReference>
<dbReference type="InterPro" id="IPR001482">
    <property type="entry name" value="T2SS/T4SS_dom"/>
</dbReference>
<dbReference type="Gene3D" id="3.30.300.160">
    <property type="entry name" value="Type II secretion system, protein E, N-terminal domain"/>
    <property type="match status" value="1"/>
</dbReference>
<dbReference type="GO" id="GO:0005886">
    <property type="term" value="C:plasma membrane"/>
    <property type="evidence" value="ECO:0007669"/>
    <property type="project" value="TreeGrafter"/>
</dbReference>
<dbReference type="Proteomes" id="UP000264071">
    <property type="component" value="Unassembled WGS sequence"/>
</dbReference>
<dbReference type="InterPro" id="IPR027417">
    <property type="entry name" value="P-loop_NTPase"/>
</dbReference>
<feature type="domain" description="Bacterial type II secretion system protein E" evidence="4">
    <location>
        <begin position="361"/>
        <end position="375"/>
    </location>
</feature>
<evidence type="ECO:0000313" key="5">
    <source>
        <dbReference type="EMBL" id="HCT56908.1"/>
    </source>
</evidence>
<gene>
    <name evidence="5" type="ORF">DGD08_06800</name>
</gene>
<dbReference type="CDD" id="cd01129">
    <property type="entry name" value="PulE-GspE-like"/>
    <property type="match status" value="1"/>
</dbReference>
<reference evidence="5 6" key="1">
    <citation type="journal article" date="2018" name="Nat. Biotechnol.">
        <title>A standardized bacterial taxonomy based on genome phylogeny substantially revises the tree of life.</title>
        <authorList>
            <person name="Parks D.H."/>
            <person name="Chuvochina M."/>
            <person name="Waite D.W."/>
            <person name="Rinke C."/>
            <person name="Skarshewski A."/>
            <person name="Chaumeil P.A."/>
            <person name="Hugenholtz P."/>
        </authorList>
    </citation>
    <scope>NUCLEOTIDE SEQUENCE [LARGE SCALE GENOMIC DNA]</scope>
    <source>
        <strain evidence="5">UBA8844</strain>
    </source>
</reference>
<dbReference type="SUPFAM" id="SSF52540">
    <property type="entry name" value="P-loop containing nucleoside triphosphate hydrolases"/>
    <property type="match status" value="1"/>
</dbReference>
<dbReference type="InterPro" id="IPR037257">
    <property type="entry name" value="T2SS_E_N_sf"/>
</dbReference>
<dbReference type="PROSITE" id="PS00662">
    <property type="entry name" value="T2SP_E"/>
    <property type="match status" value="1"/>
</dbReference>
<accession>A0A3D4V8E6</accession>
<dbReference type="Pfam" id="PF05157">
    <property type="entry name" value="MshEN"/>
    <property type="match status" value="1"/>
</dbReference>
<dbReference type="Gene3D" id="3.40.50.300">
    <property type="entry name" value="P-loop containing nucleotide triphosphate hydrolases"/>
    <property type="match status" value="1"/>
</dbReference>
<dbReference type="AlphaFoldDB" id="A0A3D4V8E6"/>
<keyword evidence="3" id="KW-0067">ATP-binding</keyword>
<dbReference type="PANTHER" id="PTHR30258">
    <property type="entry name" value="TYPE II SECRETION SYSTEM PROTEIN GSPE-RELATED"/>
    <property type="match status" value="1"/>
</dbReference>
<dbReference type="SUPFAM" id="SSF160246">
    <property type="entry name" value="EspE N-terminal domain-like"/>
    <property type="match status" value="1"/>
</dbReference>
<name>A0A3D4V8E6_9BACT</name>
<keyword evidence="2" id="KW-0547">Nucleotide-binding</keyword>
<dbReference type="PANTHER" id="PTHR30258:SF2">
    <property type="entry name" value="COMG OPERON PROTEIN 1"/>
    <property type="match status" value="1"/>
</dbReference>
<protein>
    <submittedName>
        <fullName evidence="5">Type II/IV secretion system protein</fullName>
    </submittedName>
</protein>
<evidence type="ECO:0000256" key="1">
    <source>
        <dbReference type="ARBA" id="ARBA00006611"/>
    </source>
</evidence>
<dbReference type="EMBL" id="DPIY01000006">
    <property type="protein sequence ID" value="HCT56908.1"/>
    <property type="molecule type" value="Genomic_DNA"/>
</dbReference>
<comment type="caution">
    <text evidence="5">The sequence shown here is derived from an EMBL/GenBank/DDBJ whole genome shotgun (WGS) entry which is preliminary data.</text>
</comment>
<sequence length="545" mass="58641">MWCGRTPMRMAFGSVSASAWKIGRRALSMTRRSPVVRRRVERTTALMTDARDLRAAAAGPLARRFPARWLDEHAVLPLALADGVARVAATGFLSVAVRDVLARHLDAEIEVVVHEAAEIRAALLAAPRPSEAPATAEAADHDVAADDLRAMASREPVVQVVNALLAEAARAGASDLHFESTADGVRVRMRLDGVLHDVQRLGPDFRAAVISRLKVLAELDIAERRLPQDGRVRVRVGEQWLDVRVSTLPALHGESVVLRLLDAGGHDTAAPRSLESLGLHTSLLAPWRALVARSAGLLLVSGPTGSGKTTSLHASLLERSTPDVKVVSVEDPVEYRLDSVVQLPANTRAGFGFPQALRAILRHDPDVILVGEMRDAETAEIAVRAALTGHLVLSTVHTTDAVGAVARLLDMGVPPYLLTGTLQGVLAQRLVRRVCPACGVWREAHAEERRMLDGSIERVFAGRGCAACAQTGYRGRMAIAELLIVSDRMREAIAQSATSRTLHDIARTEGMQLLAADGVRAVRDGHTTPEEVRRVVNVLHADIPA</sequence>
<dbReference type="InterPro" id="IPR007831">
    <property type="entry name" value="T2SS_GspE_N"/>
</dbReference>
<evidence type="ECO:0000256" key="3">
    <source>
        <dbReference type="ARBA" id="ARBA00022840"/>
    </source>
</evidence>
<proteinExistence type="inferred from homology"/>
<comment type="similarity">
    <text evidence="1">Belongs to the GSP E family.</text>
</comment>
<evidence type="ECO:0000259" key="4">
    <source>
        <dbReference type="PROSITE" id="PS00662"/>
    </source>
</evidence>
<evidence type="ECO:0000256" key="2">
    <source>
        <dbReference type="ARBA" id="ARBA00022741"/>
    </source>
</evidence>
<organism evidence="5 6">
    <name type="scientific">Gemmatimonas aurantiaca</name>
    <dbReference type="NCBI Taxonomy" id="173480"/>
    <lineage>
        <taxon>Bacteria</taxon>
        <taxon>Pseudomonadati</taxon>
        <taxon>Gemmatimonadota</taxon>
        <taxon>Gemmatimonadia</taxon>
        <taxon>Gemmatimonadales</taxon>
        <taxon>Gemmatimonadaceae</taxon>
        <taxon>Gemmatimonas</taxon>
    </lineage>
</organism>
<dbReference type="Pfam" id="PF00437">
    <property type="entry name" value="T2SSE"/>
    <property type="match status" value="1"/>
</dbReference>
<evidence type="ECO:0000313" key="6">
    <source>
        <dbReference type="Proteomes" id="UP000264071"/>
    </source>
</evidence>
<dbReference type="Gene3D" id="3.30.450.90">
    <property type="match status" value="1"/>
</dbReference>
<dbReference type="GO" id="GO:0016887">
    <property type="term" value="F:ATP hydrolysis activity"/>
    <property type="evidence" value="ECO:0007669"/>
    <property type="project" value="TreeGrafter"/>
</dbReference>